<dbReference type="Proteomes" id="UP001597294">
    <property type="component" value="Unassembled WGS sequence"/>
</dbReference>
<evidence type="ECO:0000313" key="3">
    <source>
        <dbReference type="Proteomes" id="UP001597294"/>
    </source>
</evidence>
<dbReference type="PANTHER" id="PTHR43031:SF1">
    <property type="entry name" value="PYRIDINE NUCLEOTIDE-DISULPHIDE OXIDOREDUCTASE"/>
    <property type="match status" value="1"/>
</dbReference>
<dbReference type="InterPro" id="IPR036873">
    <property type="entry name" value="Rhodanese-like_dom_sf"/>
</dbReference>
<dbReference type="SMART" id="SM00450">
    <property type="entry name" value="RHOD"/>
    <property type="match status" value="1"/>
</dbReference>
<evidence type="ECO:0000259" key="1">
    <source>
        <dbReference type="PROSITE" id="PS50206"/>
    </source>
</evidence>
<sequence>MPSAVALVRAAKPEEALAHFERRLRLEADCWDTHYALTEQIQDFVLLDVRSPDLYNQGHIPKAINLPHGKIIARKMREYPDDTLFVVYCAGPHCNGANKAAVRLAKLGYQVKELIGGVEGWKDEGFKLAVTP</sequence>
<dbReference type="InterPro" id="IPR001763">
    <property type="entry name" value="Rhodanese-like_dom"/>
</dbReference>
<dbReference type="PANTHER" id="PTHR43031">
    <property type="entry name" value="FAD-DEPENDENT OXIDOREDUCTASE"/>
    <property type="match status" value="1"/>
</dbReference>
<dbReference type="EMBL" id="JBHUII010000001">
    <property type="protein sequence ID" value="MFD2204942.1"/>
    <property type="molecule type" value="Genomic_DNA"/>
</dbReference>
<dbReference type="SUPFAM" id="SSF52821">
    <property type="entry name" value="Rhodanese/Cell cycle control phosphatase"/>
    <property type="match status" value="1"/>
</dbReference>
<comment type="caution">
    <text evidence="2">The sequence shown here is derived from an EMBL/GenBank/DDBJ whole genome shotgun (WGS) entry which is preliminary data.</text>
</comment>
<organism evidence="2 3">
    <name type="scientific">Kiloniella antarctica</name>
    <dbReference type="NCBI Taxonomy" id="1550907"/>
    <lineage>
        <taxon>Bacteria</taxon>
        <taxon>Pseudomonadati</taxon>
        <taxon>Pseudomonadota</taxon>
        <taxon>Alphaproteobacteria</taxon>
        <taxon>Rhodospirillales</taxon>
        <taxon>Kiloniellaceae</taxon>
        <taxon>Kiloniella</taxon>
    </lineage>
</organism>
<gene>
    <name evidence="2" type="ORF">ACFSKO_04950</name>
</gene>
<proteinExistence type="predicted"/>
<dbReference type="CDD" id="cd01521">
    <property type="entry name" value="RHOD_PspE2"/>
    <property type="match status" value="1"/>
</dbReference>
<evidence type="ECO:0000313" key="2">
    <source>
        <dbReference type="EMBL" id="MFD2204942.1"/>
    </source>
</evidence>
<dbReference type="RefSeq" id="WP_380249013.1">
    <property type="nucleotide sequence ID" value="NZ_JBHUII010000001.1"/>
</dbReference>
<dbReference type="Gene3D" id="3.40.250.10">
    <property type="entry name" value="Rhodanese-like domain"/>
    <property type="match status" value="1"/>
</dbReference>
<reference evidence="3" key="1">
    <citation type="journal article" date="2019" name="Int. J. Syst. Evol. Microbiol.">
        <title>The Global Catalogue of Microorganisms (GCM) 10K type strain sequencing project: providing services to taxonomists for standard genome sequencing and annotation.</title>
        <authorList>
            <consortium name="The Broad Institute Genomics Platform"/>
            <consortium name="The Broad Institute Genome Sequencing Center for Infectious Disease"/>
            <person name="Wu L."/>
            <person name="Ma J."/>
        </authorList>
    </citation>
    <scope>NUCLEOTIDE SEQUENCE [LARGE SCALE GENOMIC DNA]</scope>
    <source>
        <strain evidence="3">CGMCC 4.7192</strain>
    </source>
</reference>
<dbReference type="PROSITE" id="PS50206">
    <property type="entry name" value="RHODANESE_3"/>
    <property type="match status" value="1"/>
</dbReference>
<feature type="domain" description="Rhodanese" evidence="1">
    <location>
        <begin position="40"/>
        <end position="130"/>
    </location>
</feature>
<dbReference type="InterPro" id="IPR050229">
    <property type="entry name" value="GlpE_sulfurtransferase"/>
</dbReference>
<name>A0ABW5BFR1_9PROT</name>
<dbReference type="Pfam" id="PF00581">
    <property type="entry name" value="Rhodanese"/>
    <property type="match status" value="1"/>
</dbReference>
<accession>A0ABW5BFR1</accession>
<keyword evidence="3" id="KW-1185">Reference proteome</keyword>
<protein>
    <submittedName>
        <fullName evidence="2">Rhodanese-like domain-containing protein</fullName>
    </submittedName>
</protein>